<reference evidence="4 5" key="1">
    <citation type="journal article" date="2019" name="Int. J. Syst. Evol. Microbiol.">
        <title>The Global Catalogue of Microorganisms (GCM) 10K type strain sequencing project: providing services to taxonomists for standard genome sequencing and annotation.</title>
        <authorList>
            <consortium name="The Broad Institute Genomics Platform"/>
            <consortium name="The Broad Institute Genome Sequencing Center for Infectious Disease"/>
            <person name="Wu L."/>
            <person name="Ma J."/>
        </authorList>
    </citation>
    <scope>NUCLEOTIDE SEQUENCE [LARGE SCALE GENOMIC DNA]</scope>
    <source>
        <strain evidence="4 5">CGMCC 1.12553</strain>
    </source>
</reference>
<name>A0ABD5PA85_9EURY</name>
<comment type="caution">
    <text evidence="4">The sequence shown here is derived from an EMBL/GenBank/DDBJ whole genome shotgun (WGS) entry which is preliminary data.</text>
</comment>
<gene>
    <name evidence="4" type="ORF">ACFO0N_07055</name>
</gene>
<organism evidence="4 5">
    <name type="scientific">Halobium salinum</name>
    <dbReference type="NCBI Taxonomy" id="1364940"/>
    <lineage>
        <taxon>Archaea</taxon>
        <taxon>Methanobacteriati</taxon>
        <taxon>Methanobacteriota</taxon>
        <taxon>Stenosarchaea group</taxon>
        <taxon>Halobacteria</taxon>
        <taxon>Halobacteriales</taxon>
        <taxon>Haloferacaceae</taxon>
        <taxon>Halobium</taxon>
    </lineage>
</organism>
<dbReference type="Pfam" id="PF22725">
    <property type="entry name" value="GFO_IDH_MocA_C3"/>
    <property type="match status" value="1"/>
</dbReference>
<dbReference type="Pfam" id="PF01408">
    <property type="entry name" value="GFO_IDH_MocA"/>
    <property type="match status" value="1"/>
</dbReference>
<evidence type="ECO:0000256" key="1">
    <source>
        <dbReference type="ARBA" id="ARBA00023002"/>
    </source>
</evidence>
<dbReference type="AlphaFoldDB" id="A0ABD5PA85"/>
<dbReference type="InterPro" id="IPR036291">
    <property type="entry name" value="NAD(P)-bd_dom_sf"/>
</dbReference>
<feature type="domain" description="Gfo/Idh/MocA-like oxidoreductase N-terminal" evidence="2">
    <location>
        <begin position="5"/>
        <end position="125"/>
    </location>
</feature>
<dbReference type="RefSeq" id="WP_267621986.1">
    <property type="nucleotide sequence ID" value="NZ_JAODIW010000006.1"/>
</dbReference>
<accession>A0ABD5PA85</accession>
<dbReference type="Gene3D" id="3.40.50.720">
    <property type="entry name" value="NAD(P)-binding Rossmann-like Domain"/>
    <property type="match status" value="1"/>
</dbReference>
<evidence type="ECO:0000259" key="3">
    <source>
        <dbReference type="Pfam" id="PF22725"/>
    </source>
</evidence>
<dbReference type="GO" id="GO:0016491">
    <property type="term" value="F:oxidoreductase activity"/>
    <property type="evidence" value="ECO:0007669"/>
    <property type="project" value="UniProtKB-KW"/>
</dbReference>
<evidence type="ECO:0000313" key="5">
    <source>
        <dbReference type="Proteomes" id="UP001595921"/>
    </source>
</evidence>
<dbReference type="PANTHER" id="PTHR43818">
    <property type="entry name" value="BCDNA.GH03377"/>
    <property type="match status" value="1"/>
</dbReference>
<evidence type="ECO:0000259" key="2">
    <source>
        <dbReference type="Pfam" id="PF01408"/>
    </source>
</evidence>
<dbReference type="Proteomes" id="UP001595921">
    <property type="component" value="Unassembled WGS sequence"/>
</dbReference>
<keyword evidence="1" id="KW-0560">Oxidoreductase</keyword>
<sequence length="336" mass="37211">MTEPLRVGIVGTGDIAESVHLPAYDANPATRVVGLAEIDPDRRRRVAEQYDVRGQYENHGSLFEEANLDVVSICSPPFTHEEIFTDAAERGIHILCEKPVSTSLASARRMQAAAESAGIVTQMGHALRYMGNYRRSRQMLQNGLLGDVSQATTVYHSSPPPAGWYYDADLSGGGVVVDKFPHVLDFYIGLFGKGSVSVESAELRYARTNAVEDIAEVTLDVGGTDVDISAGWTHQRWNVRTTVVGVEGMLEFNDETLEGTVQGEWVYFKRGQRPLIQLGPLFQTWLRPSETPHTDRIDDFVAHVRRGDYETLSPIERGVEVTRIIDDIYQTGGVSR</sequence>
<dbReference type="SUPFAM" id="SSF51735">
    <property type="entry name" value="NAD(P)-binding Rossmann-fold domains"/>
    <property type="match status" value="1"/>
</dbReference>
<evidence type="ECO:0000313" key="4">
    <source>
        <dbReference type="EMBL" id="MFC4357706.1"/>
    </source>
</evidence>
<dbReference type="InterPro" id="IPR055170">
    <property type="entry name" value="GFO_IDH_MocA-like_dom"/>
</dbReference>
<dbReference type="EMBL" id="JBHSDS010000003">
    <property type="protein sequence ID" value="MFC4357706.1"/>
    <property type="molecule type" value="Genomic_DNA"/>
</dbReference>
<dbReference type="InterPro" id="IPR050463">
    <property type="entry name" value="Gfo/Idh/MocA_oxidrdct_glycsds"/>
</dbReference>
<dbReference type="SUPFAM" id="SSF55347">
    <property type="entry name" value="Glyceraldehyde-3-phosphate dehydrogenase-like, C-terminal domain"/>
    <property type="match status" value="1"/>
</dbReference>
<proteinExistence type="predicted"/>
<protein>
    <submittedName>
        <fullName evidence="4">Gfo/Idh/MocA family protein</fullName>
    </submittedName>
</protein>
<dbReference type="PANTHER" id="PTHR43818:SF11">
    <property type="entry name" value="BCDNA.GH03377"/>
    <property type="match status" value="1"/>
</dbReference>
<keyword evidence="5" id="KW-1185">Reference proteome</keyword>
<dbReference type="Gene3D" id="3.30.360.10">
    <property type="entry name" value="Dihydrodipicolinate Reductase, domain 2"/>
    <property type="match status" value="1"/>
</dbReference>
<dbReference type="InterPro" id="IPR000683">
    <property type="entry name" value="Gfo/Idh/MocA-like_OxRdtase_N"/>
</dbReference>
<feature type="domain" description="GFO/IDH/MocA-like oxidoreductase" evidence="3">
    <location>
        <begin position="133"/>
        <end position="251"/>
    </location>
</feature>